<keyword evidence="3" id="KW-1003">Cell membrane</keyword>
<feature type="transmembrane region" description="Helical" evidence="9">
    <location>
        <begin position="220"/>
        <end position="247"/>
    </location>
</feature>
<evidence type="ECO:0000256" key="5">
    <source>
        <dbReference type="ARBA" id="ARBA00022970"/>
    </source>
</evidence>
<dbReference type="PANTHER" id="PTHR11795:SF445">
    <property type="entry name" value="AMINO ACID ABC TRANSPORTER PERMEASE PROTEIN"/>
    <property type="match status" value="1"/>
</dbReference>
<keyword evidence="5" id="KW-0029">Amino-acid transport</keyword>
<evidence type="ECO:0000256" key="4">
    <source>
        <dbReference type="ARBA" id="ARBA00022692"/>
    </source>
</evidence>
<evidence type="ECO:0000256" key="9">
    <source>
        <dbReference type="SAM" id="Phobius"/>
    </source>
</evidence>
<dbReference type="OrthoDB" id="9807115at2"/>
<dbReference type="EMBL" id="FRAP01000009">
    <property type="protein sequence ID" value="SHK64425.1"/>
    <property type="molecule type" value="Genomic_DNA"/>
</dbReference>
<feature type="transmembrane region" description="Helical" evidence="9">
    <location>
        <begin position="62"/>
        <end position="83"/>
    </location>
</feature>
<keyword evidence="4 9" id="KW-0812">Transmembrane</keyword>
<organism evidence="10 11">
    <name type="scientific">Pseudonocardia thermophila</name>
    <dbReference type="NCBI Taxonomy" id="1848"/>
    <lineage>
        <taxon>Bacteria</taxon>
        <taxon>Bacillati</taxon>
        <taxon>Actinomycetota</taxon>
        <taxon>Actinomycetes</taxon>
        <taxon>Pseudonocardiales</taxon>
        <taxon>Pseudonocardiaceae</taxon>
        <taxon>Pseudonocardia</taxon>
    </lineage>
</organism>
<dbReference type="AlphaFoldDB" id="A0A1M6U577"/>
<evidence type="ECO:0000256" key="6">
    <source>
        <dbReference type="ARBA" id="ARBA00022989"/>
    </source>
</evidence>
<dbReference type="GO" id="GO:0006865">
    <property type="term" value="P:amino acid transport"/>
    <property type="evidence" value="ECO:0007669"/>
    <property type="project" value="UniProtKB-KW"/>
</dbReference>
<protein>
    <submittedName>
        <fullName evidence="10">Amino acid/amide ABC transporter membrane protein 1, HAAT family</fullName>
    </submittedName>
</protein>
<evidence type="ECO:0000256" key="7">
    <source>
        <dbReference type="ARBA" id="ARBA00023136"/>
    </source>
</evidence>
<evidence type="ECO:0000313" key="11">
    <source>
        <dbReference type="Proteomes" id="UP000184363"/>
    </source>
</evidence>
<dbReference type="CDD" id="cd06582">
    <property type="entry name" value="TM_PBP1_LivH_like"/>
    <property type="match status" value="1"/>
</dbReference>
<evidence type="ECO:0000256" key="3">
    <source>
        <dbReference type="ARBA" id="ARBA00022475"/>
    </source>
</evidence>
<dbReference type="PANTHER" id="PTHR11795">
    <property type="entry name" value="BRANCHED-CHAIN AMINO ACID TRANSPORT SYSTEM PERMEASE PROTEIN LIVH"/>
    <property type="match status" value="1"/>
</dbReference>
<keyword evidence="6 9" id="KW-1133">Transmembrane helix</keyword>
<proteinExistence type="inferred from homology"/>
<evidence type="ECO:0000256" key="8">
    <source>
        <dbReference type="ARBA" id="ARBA00037998"/>
    </source>
</evidence>
<sequence>MVLFWSALISGLLLGGLYALLASGFHLALGVINVVNFAYGTLVVSGSYAALVLNRWFGLDPIISAVLLTPAFYLIGLGLWPLLLRWSTHMFQLITTLAVALILEGLLLTFFGPDVTSVHAPYRGAAIHVGELSISVPRLAIGIAGMALVGALGMYLHRTYGGRAMRAIAQNAAGAAVVGVPIRRMSARIIGLSTGVAGLAGALTAIYLPFSPFDGFELLIVVFIVTALGGLGSLTGLVVAAMLVALVESFSQSYLPGVVYQPLVYLMLIAVLWLRPEGILGKGRA</sequence>
<evidence type="ECO:0000313" key="10">
    <source>
        <dbReference type="EMBL" id="SHK64425.1"/>
    </source>
</evidence>
<accession>A0A1M6U577</accession>
<keyword evidence="2" id="KW-0813">Transport</keyword>
<comment type="subcellular location">
    <subcellularLocation>
        <location evidence="1">Cell membrane</location>
        <topology evidence="1">Multi-pass membrane protein</topology>
    </subcellularLocation>
</comment>
<dbReference type="Pfam" id="PF02653">
    <property type="entry name" value="BPD_transp_2"/>
    <property type="match status" value="1"/>
</dbReference>
<reference evidence="10 11" key="1">
    <citation type="submission" date="2016-11" db="EMBL/GenBank/DDBJ databases">
        <authorList>
            <person name="Jaros S."/>
            <person name="Januszkiewicz K."/>
            <person name="Wedrychowicz H."/>
        </authorList>
    </citation>
    <scope>NUCLEOTIDE SEQUENCE [LARGE SCALE GENOMIC DNA]</scope>
    <source>
        <strain evidence="10 11">DSM 43832</strain>
    </source>
</reference>
<gene>
    <name evidence="10" type="ORF">SAMN05443637_109145</name>
</gene>
<feature type="transmembrane region" description="Helical" evidence="9">
    <location>
        <begin position="189"/>
        <end position="208"/>
    </location>
</feature>
<evidence type="ECO:0000256" key="2">
    <source>
        <dbReference type="ARBA" id="ARBA00022448"/>
    </source>
</evidence>
<dbReference type="InterPro" id="IPR001851">
    <property type="entry name" value="ABC_transp_permease"/>
</dbReference>
<dbReference type="STRING" id="1848.SAMN05443637_109145"/>
<comment type="similarity">
    <text evidence="8">Belongs to the binding-protein-dependent transport system permease family. LivHM subfamily.</text>
</comment>
<feature type="transmembrane region" description="Helical" evidence="9">
    <location>
        <begin position="254"/>
        <end position="274"/>
    </location>
</feature>
<dbReference type="InterPro" id="IPR052157">
    <property type="entry name" value="BCAA_transport_permease"/>
</dbReference>
<keyword evidence="11" id="KW-1185">Reference proteome</keyword>
<feature type="transmembrane region" description="Helical" evidence="9">
    <location>
        <begin position="90"/>
        <end position="112"/>
    </location>
</feature>
<feature type="transmembrane region" description="Helical" evidence="9">
    <location>
        <begin position="132"/>
        <end position="156"/>
    </location>
</feature>
<name>A0A1M6U577_PSETH</name>
<feature type="transmembrane region" description="Helical" evidence="9">
    <location>
        <begin position="36"/>
        <end position="56"/>
    </location>
</feature>
<evidence type="ECO:0000256" key="1">
    <source>
        <dbReference type="ARBA" id="ARBA00004651"/>
    </source>
</evidence>
<dbReference type="RefSeq" id="WP_073457451.1">
    <property type="nucleotide sequence ID" value="NZ_FRAP01000009.1"/>
</dbReference>
<dbReference type="Proteomes" id="UP000184363">
    <property type="component" value="Unassembled WGS sequence"/>
</dbReference>
<keyword evidence="7 9" id="KW-0472">Membrane</keyword>
<dbReference type="GO" id="GO:0005886">
    <property type="term" value="C:plasma membrane"/>
    <property type="evidence" value="ECO:0007669"/>
    <property type="project" value="UniProtKB-SubCell"/>
</dbReference>
<feature type="transmembrane region" description="Helical" evidence="9">
    <location>
        <begin position="6"/>
        <end position="29"/>
    </location>
</feature>
<dbReference type="GO" id="GO:0022857">
    <property type="term" value="F:transmembrane transporter activity"/>
    <property type="evidence" value="ECO:0007669"/>
    <property type="project" value="InterPro"/>
</dbReference>